<dbReference type="Proteomes" id="UP001592581">
    <property type="component" value="Unassembled WGS sequence"/>
</dbReference>
<evidence type="ECO:0000256" key="4">
    <source>
        <dbReference type="SAM" id="MobiDB-lite"/>
    </source>
</evidence>
<feature type="domain" description="NAD-dependent epimerase/dehydratase" evidence="5">
    <location>
        <begin position="3"/>
        <end position="180"/>
    </location>
</feature>
<evidence type="ECO:0000259" key="5">
    <source>
        <dbReference type="Pfam" id="PF01370"/>
    </source>
</evidence>
<reference evidence="6 7" key="1">
    <citation type="submission" date="2024-06" db="EMBL/GenBank/DDBJ databases">
        <authorList>
            <person name="Lee S.D."/>
        </authorList>
    </citation>
    <scope>NUCLEOTIDE SEQUENCE [LARGE SCALE GENOMIC DNA]</scope>
    <source>
        <strain evidence="6 7">N1-10</strain>
    </source>
</reference>
<feature type="compositionally biased region" description="Low complexity" evidence="4">
    <location>
        <begin position="35"/>
        <end position="48"/>
    </location>
</feature>
<proteinExistence type="inferred from homology"/>
<evidence type="ECO:0000256" key="3">
    <source>
        <dbReference type="ARBA" id="ARBA00023027"/>
    </source>
</evidence>
<keyword evidence="2" id="KW-0560">Oxidoreductase</keyword>
<comment type="caution">
    <text evidence="6">The sequence shown here is derived from an EMBL/GenBank/DDBJ whole genome shotgun (WGS) entry which is preliminary data.</text>
</comment>
<comment type="similarity">
    <text evidence="1">Belongs to the NAD(P)-dependent epimerase/dehydratase family.</text>
</comment>
<accession>A0ABV6XKI7</accession>
<dbReference type="SUPFAM" id="SSF51735">
    <property type="entry name" value="NAD(P)-binding Rossmann-fold domains"/>
    <property type="match status" value="1"/>
</dbReference>
<name>A0ABV6XKI7_9ACTN</name>
<dbReference type="EMBL" id="JBEUKS010000003">
    <property type="protein sequence ID" value="MFC1438762.1"/>
    <property type="molecule type" value="Genomic_DNA"/>
</dbReference>
<dbReference type="InterPro" id="IPR001509">
    <property type="entry name" value="Epimerase_deHydtase"/>
</dbReference>
<dbReference type="Gene3D" id="3.40.50.720">
    <property type="entry name" value="NAD(P)-binding Rossmann-like Domain"/>
    <property type="match status" value="1"/>
</dbReference>
<evidence type="ECO:0000256" key="2">
    <source>
        <dbReference type="ARBA" id="ARBA00023002"/>
    </source>
</evidence>
<dbReference type="Pfam" id="PF01370">
    <property type="entry name" value="Epimerase"/>
    <property type="match status" value="1"/>
</dbReference>
<organism evidence="6 7">
    <name type="scientific">Streptacidiphilus jeojiensis</name>
    <dbReference type="NCBI Taxonomy" id="3229225"/>
    <lineage>
        <taxon>Bacteria</taxon>
        <taxon>Bacillati</taxon>
        <taxon>Actinomycetota</taxon>
        <taxon>Actinomycetes</taxon>
        <taxon>Kitasatosporales</taxon>
        <taxon>Streptomycetaceae</taxon>
        <taxon>Streptacidiphilus</taxon>
    </lineage>
</organism>
<keyword evidence="7" id="KW-1185">Reference proteome</keyword>
<evidence type="ECO:0000256" key="1">
    <source>
        <dbReference type="ARBA" id="ARBA00007637"/>
    </source>
</evidence>
<evidence type="ECO:0000313" key="7">
    <source>
        <dbReference type="Proteomes" id="UP001592581"/>
    </source>
</evidence>
<dbReference type="PANTHER" id="PTHR43103">
    <property type="entry name" value="NUCLEOSIDE-DIPHOSPHATE-SUGAR EPIMERASE"/>
    <property type="match status" value="1"/>
</dbReference>
<gene>
    <name evidence="6" type="ORF">ABUW04_10880</name>
</gene>
<sequence>MRVLVTGARGTLGREVVAHLTARGWSVRAHDRTPPQDAGADPAAEAAETACGDLLDPEHARSVVTGMDAVVHAAALPSPTSGTEQEVFSNNVMAAYQVLDAAGRAGVPRIVYVSSLSALGMAWSARHRPPTEIPVTERHPYLAEDVYGLSKHLGELIAETTARRWGSTVVSLRFPFLGSGDRLRDHLRYVQADPALDRGALWSWLDTRDAARGIEAALVRPLTGHHLINLVAPDTTATRPTRELLTRYHPSAPLDRAPDGYGTPYATHLATQLLGFTTIHGWRQDAARQEEKA</sequence>
<evidence type="ECO:0000313" key="6">
    <source>
        <dbReference type="EMBL" id="MFC1438762.1"/>
    </source>
</evidence>
<dbReference type="RefSeq" id="WP_380564308.1">
    <property type="nucleotide sequence ID" value="NZ_JBEUKS010000003.1"/>
</dbReference>
<keyword evidence="3" id="KW-0520">NAD</keyword>
<dbReference type="PANTHER" id="PTHR43103:SF5">
    <property type="entry name" value="4-EPIMERASE, PUTATIVE (AFU_ORTHOLOGUE AFUA_7G00360)-RELATED"/>
    <property type="match status" value="1"/>
</dbReference>
<dbReference type="InterPro" id="IPR036291">
    <property type="entry name" value="NAD(P)-bd_dom_sf"/>
</dbReference>
<feature type="region of interest" description="Disordered" evidence="4">
    <location>
        <begin position="29"/>
        <end position="48"/>
    </location>
</feature>
<protein>
    <submittedName>
        <fullName evidence="6">NAD(P)-dependent oxidoreductase</fullName>
    </submittedName>
</protein>